<organism evidence="2 3">
    <name type="scientific">Dyadobacter helix</name>
    <dbReference type="NCBI Taxonomy" id="2822344"/>
    <lineage>
        <taxon>Bacteria</taxon>
        <taxon>Pseudomonadati</taxon>
        <taxon>Bacteroidota</taxon>
        <taxon>Cytophagia</taxon>
        <taxon>Cytophagales</taxon>
        <taxon>Spirosomataceae</taxon>
        <taxon>Dyadobacter</taxon>
    </lineage>
</organism>
<reference evidence="2" key="1">
    <citation type="submission" date="2021-04" db="EMBL/GenBank/DDBJ databases">
        <authorList>
            <person name="Rodrigo-Torres L."/>
            <person name="Arahal R. D."/>
            <person name="Lucena T."/>
        </authorList>
    </citation>
    <scope>NUCLEOTIDE SEQUENCE</scope>
    <source>
        <strain evidence="2">CECT 9275</strain>
    </source>
</reference>
<evidence type="ECO:0008006" key="4">
    <source>
        <dbReference type="Google" id="ProtNLM"/>
    </source>
</evidence>
<sequence length="137" mass="15402">MSVKLFSGICAAIGILIVFYLSWLPSPDFHESWYFPSVLAKWTNVHGRLRTGVPFVFLGLLTEFLPRPKGITPPSFRFFYLLLLTFAVTIAEVGQLFLSHRHFDLMDIVWGAAGGAAGIVLSMLWKRIFSIITAPKQ</sequence>
<feature type="transmembrane region" description="Helical" evidence="1">
    <location>
        <begin position="5"/>
        <end position="25"/>
    </location>
</feature>
<feature type="transmembrane region" description="Helical" evidence="1">
    <location>
        <begin position="108"/>
        <end position="125"/>
    </location>
</feature>
<comment type="caution">
    <text evidence="2">The sequence shown here is derived from an EMBL/GenBank/DDBJ whole genome shotgun (WGS) entry which is preliminary data.</text>
</comment>
<dbReference type="RefSeq" id="WP_215238234.1">
    <property type="nucleotide sequence ID" value="NZ_CAJRAF010000001.1"/>
</dbReference>
<evidence type="ECO:0000313" key="2">
    <source>
        <dbReference type="EMBL" id="CAG4995305.1"/>
    </source>
</evidence>
<evidence type="ECO:0000313" key="3">
    <source>
        <dbReference type="Proteomes" id="UP000680038"/>
    </source>
</evidence>
<keyword evidence="1" id="KW-0812">Transmembrane</keyword>
<name>A0A916NBM4_9BACT</name>
<keyword evidence="1" id="KW-0472">Membrane</keyword>
<dbReference type="Proteomes" id="UP000680038">
    <property type="component" value="Unassembled WGS sequence"/>
</dbReference>
<proteinExistence type="predicted"/>
<keyword evidence="1" id="KW-1133">Transmembrane helix</keyword>
<feature type="transmembrane region" description="Helical" evidence="1">
    <location>
        <begin position="78"/>
        <end position="96"/>
    </location>
</feature>
<evidence type="ECO:0000256" key="1">
    <source>
        <dbReference type="SAM" id="Phobius"/>
    </source>
</evidence>
<dbReference type="EMBL" id="CAJRAF010000001">
    <property type="protein sequence ID" value="CAG4995305.1"/>
    <property type="molecule type" value="Genomic_DNA"/>
</dbReference>
<keyword evidence="3" id="KW-1185">Reference proteome</keyword>
<dbReference type="AlphaFoldDB" id="A0A916NBM4"/>
<feature type="transmembrane region" description="Helical" evidence="1">
    <location>
        <begin position="45"/>
        <end position="66"/>
    </location>
</feature>
<accession>A0A916NBM4</accession>
<protein>
    <recommendedName>
        <fullName evidence="4">VanZ family protein</fullName>
    </recommendedName>
</protein>
<gene>
    <name evidence="2" type="ORF">DYBT9275_01604</name>
</gene>